<keyword evidence="10" id="KW-0234">DNA repair</keyword>
<evidence type="ECO:0000256" key="5">
    <source>
        <dbReference type="ARBA" id="ARBA00022679"/>
    </source>
</evidence>
<dbReference type="STRING" id="1774970.AUC70_00530"/>
<evidence type="ECO:0000256" key="1">
    <source>
        <dbReference type="ARBA" id="ARBA00001286"/>
    </source>
</evidence>
<feature type="active site" description="Nucleophile; methyl group acceptor from either O6-methylguanine or O4-methylthymine" evidence="12">
    <location>
        <position position="327"/>
    </location>
</feature>
<evidence type="ECO:0000313" key="16">
    <source>
        <dbReference type="Proteomes" id="UP000094172"/>
    </source>
</evidence>
<dbReference type="Pfam" id="PF01035">
    <property type="entry name" value="DNA_binding_1"/>
    <property type="match status" value="1"/>
</dbReference>
<feature type="binding site" evidence="13">
    <location>
        <position position="43"/>
    </location>
    <ligand>
        <name>Zn(2+)</name>
        <dbReference type="ChEBI" id="CHEBI:29105"/>
    </ligand>
</feature>
<dbReference type="InterPro" id="IPR016221">
    <property type="entry name" value="Bifunct_regulatory_prot_Ada"/>
</dbReference>
<dbReference type="PANTHER" id="PTHR10815">
    <property type="entry name" value="METHYLATED-DNA--PROTEIN-CYSTEINE METHYLTRANSFERASE"/>
    <property type="match status" value="1"/>
</dbReference>
<keyword evidence="5 15" id="KW-0808">Transferase</keyword>
<organism evidence="15 16">
    <name type="scientific">Methyloceanibacter stevinii</name>
    <dbReference type="NCBI Taxonomy" id="1774970"/>
    <lineage>
        <taxon>Bacteria</taxon>
        <taxon>Pseudomonadati</taxon>
        <taxon>Pseudomonadota</taxon>
        <taxon>Alphaproteobacteria</taxon>
        <taxon>Hyphomicrobiales</taxon>
        <taxon>Hyphomicrobiaceae</taxon>
        <taxon>Methyloceanibacter</taxon>
    </lineage>
</organism>
<dbReference type="Gene3D" id="1.10.10.60">
    <property type="entry name" value="Homeodomain-like"/>
    <property type="match status" value="1"/>
</dbReference>
<evidence type="ECO:0000256" key="4">
    <source>
        <dbReference type="ARBA" id="ARBA00022603"/>
    </source>
</evidence>
<dbReference type="Gene3D" id="3.40.10.10">
    <property type="entry name" value="DNA Methylphosphotriester Repair Domain"/>
    <property type="match status" value="1"/>
</dbReference>
<evidence type="ECO:0000256" key="8">
    <source>
        <dbReference type="ARBA" id="ARBA00023159"/>
    </source>
</evidence>
<comment type="catalytic activity">
    <reaction evidence="11">
        <text>a 6-O-methyl-2'-deoxyguanosine in DNA + L-cysteinyl-[protein] = S-methyl-L-cysteinyl-[protein] + a 2'-deoxyguanosine in DNA</text>
        <dbReference type="Rhea" id="RHEA:24000"/>
        <dbReference type="Rhea" id="RHEA-COMP:10131"/>
        <dbReference type="Rhea" id="RHEA-COMP:10132"/>
        <dbReference type="Rhea" id="RHEA-COMP:11367"/>
        <dbReference type="Rhea" id="RHEA-COMP:11368"/>
        <dbReference type="ChEBI" id="CHEBI:29950"/>
        <dbReference type="ChEBI" id="CHEBI:82612"/>
        <dbReference type="ChEBI" id="CHEBI:85445"/>
        <dbReference type="ChEBI" id="CHEBI:85448"/>
        <dbReference type="EC" id="2.1.1.63"/>
    </reaction>
</comment>
<evidence type="ECO:0000256" key="11">
    <source>
        <dbReference type="ARBA" id="ARBA00049348"/>
    </source>
</evidence>
<dbReference type="NCBIfam" id="TIGR00589">
    <property type="entry name" value="ogt"/>
    <property type="match status" value="1"/>
</dbReference>
<keyword evidence="4 15" id="KW-0489">Methyltransferase</keyword>
<keyword evidence="6" id="KW-0227">DNA damage</keyword>
<keyword evidence="13" id="KW-0862">Zinc</keyword>
<evidence type="ECO:0000259" key="14">
    <source>
        <dbReference type="PROSITE" id="PS01124"/>
    </source>
</evidence>
<protein>
    <recommendedName>
        <fullName evidence="3">methylated-DNA--[protein]-cysteine S-methyltransferase</fullName>
        <ecNumber evidence="3">2.1.1.63</ecNumber>
    </recommendedName>
</protein>
<dbReference type="InterPro" id="IPR014048">
    <property type="entry name" value="MethylDNA_cys_MeTrfase_DNA-bd"/>
</dbReference>
<dbReference type="GO" id="GO:0032259">
    <property type="term" value="P:methylation"/>
    <property type="evidence" value="ECO:0007669"/>
    <property type="project" value="UniProtKB-KW"/>
</dbReference>
<keyword evidence="8" id="KW-0010">Activator</keyword>
<feature type="binding site" evidence="13">
    <location>
        <position position="47"/>
    </location>
    <ligand>
        <name>Zn(2+)</name>
        <dbReference type="ChEBI" id="CHEBI:29105"/>
    </ligand>
</feature>
<comment type="caution">
    <text evidence="15">The sequence shown here is derived from an EMBL/GenBank/DDBJ whole genome shotgun (WGS) entry which is preliminary data.</text>
</comment>
<dbReference type="Pfam" id="PF12833">
    <property type="entry name" value="HTH_18"/>
    <property type="match status" value="1"/>
</dbReference>
<dbReference type="AlphaFoldDB" id="A0A1E3VVK8"/>
<dbReference type="PANTHER" id="PTHR10815:SF14">
    <property type="entry name" value="BIFUNCTIONAL TRANSCRIPTIONAL ACTIVATOR_DNA REPAIR ENZYME ADA"/>
    <property type="match status" value="1"/>
</dbReference>
<keyword evidence="16" id="KW-1185">Reference proteome</keyword>
<dbReference type="Gene3D" id="1.10.10.10">
    <property type="entry name" value="Winged helix-like DNA-binding domain superfamily/Winged helix DNA-binding domain"/>
    <property type="match status" value="1"/>
</dbReference>
<feature type="domain" description="HTH araC/xylS-type" evidence="14">
    <location>
        <begin position="93"/>
        <end position="189"/>
    </location>
</feature>
<dbReference type="GO" id="GO:0008270">
    <property type="term" value="F:zinc ion binding"/>
    <property type="evidence" value="ECO:0007669"/>
    <property type="project" value="InterPro"/>
</dbReference>
<dbReference type="InterPro" id="IPR035451">
    <property type="entry name" value="Ada-like_dom_sf"/>
</dbReference>
<evidence type="ECO:0000256" key="7">
    <source>
        <dbReference type="ARBA" id="ARBA00023015"/>
    </source>
</evidence>
<keyword evidence="9" id="KW-0804">Transcription</keyword>
<evidence type="ECO:0000256" key="2">
    <source>
        <dbReference type="ARBA" id="ARBA00008711"/>
    </source>
</evidence>
<dbReference type="SMART" id="SM00342">
    <property type="entry name" value="HTH_ARAC"/>
    <property type="match status" value="1"/>
</dbReference>
<dbReference type="Proteomes" id="UP000094172">
    <property type="component" value="Unassembled WGS sequence"/>
</dbReference>
<dbReference type="InterPro" id="IPR036631">
    <property type="entry name" value="MGMT_N_sf"/>
</dbReference>
<dbReference type="GO" id="GO:0006281">
    <property type="term" value="P:DNA repair"/>
    <property type="evidence" value="ECO:0007669"/>
    <property type="project" value="UniProtKB-KW"/>
</dbReference>
<dbReference type="EC" id="2.1.1.63" evidence="3"/>
<name>A0A1E3VVK8_9HYPH</name>
<evidence type="ECO:0000256" key="6">
    <source>
        <dbReference type="ARBA" id="ARBA00022763"/>
    </source>
</evidence>
<dbReference type="InterPro" id="IPR036217">
    <property type="entry name" value="MethylDNA_cys_MeTrfase_DNAb"/>
</dbReference>
<dbReference type="PROSITE" id="PS01124">
    <property type="entry name" value="HTH_ARAC_FAMILY_2"/>
    <property type="match status" value="1"/>
</dbReference>
<keyword evidence="13" id="KW-0479">Metal-binding</keyword>
<dbReference type="PIRSF" id="PIRSF000409">
    <property type="entry name" value="Ada"/>
    <property type="match status" value="1"/>
</dbReference>
<sequence length="356" mass="37828">MSPNPATNFRHLDDDSAWQAVQTRNSRLDGAVYYAVKTTGIYCLPSCPARKPNRANVSFFVSCSAAERAGYRPCMRCKPAEAAAAPAWALRVEKACRLMEESEVPIPLADLARAVGSSTHHFHRQFRSALGITPKATAAALRNDRVRDALSRGATVTEALYEAGFSSSGRFYSGASAALGMAPDSFRKGGASEQLTFATMPCSLGHVLVAASTKGVCAILLGDSADGLAGELRALFPQAILNEADASFAATAASIVALVDRPESQSAIPLDIRGTAFQRRVWETLRKIPAGETRSYSELAAAIGSPGAVRAVAGACAANKLAVAIPCHRILRRDGSLSGYRWGQERKRALLDKEKS</sequence>
<dbReference type="SUPFAM" id="SSF46689">
    <property type="entry name" value="Homeodomain-like"/>
    <property type="match status" value="1"/>
</dbReference>
<comment type="similarity">
    <text evidence="2">Belongs to the MGMT family.</text>
</comment>
<dbReference type="FunFam" id="1.10.10.10:FF:000214">
    <property type="entry name" value="Methylated-DNA--protein-cysteine methyltransferase"/>
    <property type="match status" value="1"/>
</dbReference>
<dbReference type="Gene3D" id="3.30.160.70">
    <property type="entry name" value="Methylated DNA-protein cysteine methyltransferase domain"/>
    <property type="match status" value="1"/>
</dbReference>
<evidence type="ECO:0000313" key="15">
    <source>
        <dbReference type="EMBL" id="ODR97539.1"/>
    </source>
</evidence>
<dbReference type="GO" id="GO:0003908">
    <property type="term" value="F:methylated-DNA-[protein]-cysteine S-methyltransferase activity"/>
    <property type="evidence" value="ECO:0007669"/>
    <property type="project" value="UniProtKB-EC"/>
</dbReference>
<dbReference type="PROSITE" id="PS00374">
    <property type="entry name" value="MGMT"/>
    <property type="match status" value="1"/>
</dbReference>
<reference evidence="15 16" key="1">
    <citation type="journal article" date="2016" name="Environ. Microbiol.">
        <title>New Methyloceanibacter diversity from North Sea sediments includes methanotroph containing solely the soluble methane monooxygenase.</title>
        <authorList>
            <person name="Vekeman B."/>
            <person name="Kerckhof F.M."/>
            <person name="Cremers G."/>
            <person name="de Vos P."/>
            <person name="Vandamme P."/>
            <person name="Boon N."/>
            <person name="Op den Camp H.J."/>
            <person name="Heylen K."/>
        </authorList>
    </citation>
    <scope>NUCLEOTIDE SEQUENCE [LARGE SCALE GENOMIC DNA]</scope>
    <source>
        <strain evidence="15 16">R-67176</strain>
    </source>
</reference>
<dbReference type="GO" id="GO:0043565">
    <property type="term" value="F:sequence-specific DNA binding"/>
    <property type="evidence" value="ECO:0007669"/>
    <property type="project" value="InterPro"/>
</dbReference>
<gene>
    <name evidence="15" type="ORF">AUC70_00530</name>
</gene>
<evidence type="ECO:0000256" key="12">
    <source>
        <dbReference type="PIRSR" id="PIRSR000409-1"/>
    </source>
</evidence>
<feature type="binding site" evidence="13">
    <location>
        <position position="74"/>
    </location>
    <ligand>
        <name>Zn(2+)</name>
        <dbReference type="ChEBI" id="CHEBI:29105"/>
    </ligand>
</feature>
<dbReference type="CDD" id="cd06445">
    <property type="entry name" value="ATase"/>
    <property type="match status" value="1"/>
</dbReference>
<comment type="cofactor">
    <cofactor evidence="13">
        <name>Zn(2+)</name>
        <dbReference type="ChEBI" id="CHEBI:29105"/>
    </cofactor>
    <text evidence="13">Binds 1 zinc ion per subunit.</text>
</comment>
<dbReference type="InterPro" id="IPR004026">
    <property type="entry name" value="Ada_DNA_repair_Zn-bd"/>
</dbReference>
<keyword evidence="7" id="KW-0805">Transcription regulation</keyword>
<feature type="binding site" evidence="13">
    <location>
        <position position="77"/>
    </location>
    <ligand>
        <name>Zn(2+)</name>
        <dbReference type="ChEBI" id="CHEBI:29105"/>
    </ligand>
</feature>
<proteinExistence type="inferred from homology"/>
<dbReference type="GO" id="GO:0003700">
    <property type="term" value="F:DNA-binding transcription factor activity"/>
    <property type="evidence" value="ECO:0007669"/>
    <property type="project" value="InterPro"/>
</dbReference>
<dbReference type="SUPFAM" id="SSF53155">
    <property type="entry name" value="Methylated DNA-protein cysteine methyltransferase domain"/>
    <property type="match status" value="1"/>
</dbReference>
<evidence type="ECO:0000256" key="3">
    <source>
        <dbReference type="ARBA" id="ARBA00011918"/>
    </source>
</evidence>
<feature type="active site" description="Nucleophile; methyl group acceptor from methylphosphotriester" evidence="12">
    <location>
        <position position="43"/>
    </location>
</feature>
<dbReference type="InterPro" id="IPR009057">
    <property type="entry name" value="Homeodomain-like_sf"/>
</dbReference>
<dbReference type="Pfam" id="PF02805">
    <property type="entry name" value="Ada_Zn_binding"/>
    <property type="match status" value="1"/>
</dbReference>
<evidence type="ECO:0000256" key="10">
    <source>
        <dbReference type="ARBA" id="ARBA00023204"/>
    </source>
</evidence>
<dbReference type="SUPFAM" id="SSF57884">
    <property type="entry name" value="Ada DNA repair protein, N-terminal domain (N-Ada 10)"/>
    <property type="match status" value="1"/>
</dbReference>
<dbReference type="SUPFAM" id="SSF46767">
    <property type="entry name" value="Methylated DNA-protein cysteine methyltransferase, C-terminal domain"/>
    <property type="match status" value="1"/>
</dbReference>
<evidence type="ECO:0000256" key="9">
    <source>
        <dbReference type="ARBA" id="ARBA00023163"/>
    </source>
</evidence>
<dbReference type="InterPro" id="IPR001497">
    <property type="entry name" value="MethylDNA_cys_MeTrfase_AS"/>
</dbReference>
<dbReference type="NCBIfam" id="NF011964">
    <property type="entry name" value="PRK15435.1"/>
    <property type="match status" value="1"/>
</dbReference>
<dbReference type="RefSeq" id="WP_069443098.1">
    <property type="nucleotide sequence ID" value="NZ_LPWE01000001.1"/>
</dbReference>
<evidence type="ECO:0000256" key="13">
    <source>
        <dbReference type="PIRSR" id="PIRSR000409-3"/>
    </source>
</evidence>
<accession>A0A1E3VVK8</accession>
<dbReference type="InterPro" id="IPR036388">
    <property type="entry name" value="WH-like_DNA-bd_sf"/>
</dbReference>
<comment type="catalytic activity">
    <reaction evidence="1">
        <text>a 4-O-methyl-thymidine in DNA + L-cysteinyl-[protein] = a thymidine in DNA + S-methyl-L-cysteinyl-[protein]</text>
        <dbReference type="Rhea" id="RHEA:53428"/>
        <dbReference type="Rhea" id="RHEA-COMP:10131"/>
        <dbReference type="Rhea" id="RHEA-COMP:10132"/>
        <dbReference type="Rhea" id="RHEA-COMP:13555"/>
        <dbReference type="Rhea" id="RHEA-COMP:13556"/>
        <dbReference type="ChEBI" id="CHEBI:29950"/>
        <dbReference type="ChEBI" id="CHEBI:82612"/>
        <dbReference type="ChEBI" id="CHEBI:137386"/>
        <dbReference type="ChEBI" id="CHEBI:137387"/>
        <dbReference type="EC" id="2.1.1.63"/>
    </reaction>
</comment>
<dbReference type="InterPro" id="IPR018060">
    <property type="entry name" value="HTH_AraC"/>
</dbReference>
<dbReference type="EMBL" id="LPWE01000001">
    <property type="protein sequence ID" value="ODR97539.1"/>
    <property type="molecule type" value="Genomic_DNA"/>
</dbReference>